<dbReference type="Pfam" id="PF07690">
    <property type="entry name" value="MFS_1"/>
    <property type="match status" value="1"/>
</dbReference>
<keyword evidence="10" id="KW-1185">Reference proteome</keyword>
<feature type="domain" description="Major facilitator superfamily (MFS) profile" evidence="8">
    <location>
        <begin position="42"/>
        <end position="530"/>
    </location>
</feature>
<feature type="transmembrane region" description="Helical" evidence="7">
    <location>
        <begin position="370"/>
        <end position="390"/>
    </location>
</feature>
<dbReference type="AlphaFoldDB" id="A0A0C9UD18"/>
<feature type="transmembrane region" description="Helical" evidence="7">
    <location>
        <begin position="266"/>
        <end position="284"/>
    </location>
</feature>
<dbReference type="PANTHER" id="PTHR23501">
    <property type="entry name" value="MAJOR FACILITATOR SUPERFAMILY"/>
    <property type="match status" value="1"/>
</dbReference>
<dbReference type="EMBL" id="KN837871">
    <property type="protein sequence ID" value="KIJ22940.1"/>
    <property type="molecule type" value="Genomic_DNA"/>
</dbReference>
<dbReference type="HOGENOM" id="CLU_000960_22_3_1"/>
<feature type="transmembrane region" description="Helical" evidence="7">
    <location>
        <begin position="305"/>
        <end position="325"/>
    </location>
</feature>
<evidence type="ECO:0000256" key="5">
    <source>
        <dbReference type="ARBA" id="ARBA00023136"/>
    </source>
</evidence>
<evidence type="ECO:0000313" key="9">
    <source>
        <dbReference type="EMBL" id="KIJ22940.1"/>
    </source>
</evidence>
<evidence type="ECO:0000256" key="4">
    <source>
        <dbReference type="ARBA" id="ARBA00022989"/>
    </source>
</evidence>
<keyword evidence="4 7" id="KW-1133">Transmembrane helix</keyword>
<accession>A0A0C9UD18</accession>
<evidence type="ECO:0000313" key="10">
    <source>
        <dbReference type="Proteomes" id="UP000054279"/>
    </source>
</evidence>
<dbReference type="InterPro" id="IPR011701">
    <property type="entry name" value="MFS"/>
</dbReference>
<feature type="transmembrane region" description="Helical" evidence="7">
    <location>
        <begin position="508"/>
        <end position="526"/>
    </location>
</feature>
<comment type="subcellular location">
    <subcellularLocation>
        <location evidence="1">Endomembrane system</location>
        <topology evidence="1">Multi-pass membrane protein</topology>
    </subcellularLocation>
</comment>
<evidence type="ECO:0000256" key="2">
    <source>
        <dbReference type="ARBA" id="ARBA00022448"/>
    </source>
</evidence>
<dbReference type="PANTHER" id="PTHR23501:SF191">
    <property type="entry name" value="VACUOLAR BASIC AMINO ACID TRANSPORTER 4"/>
    <property type="match status" value="1"/>
</dbReference>
<sequence length="635" mass="68986">MASERSPLLQDRRERGLSTSSSINGKPKLGPMEISAKNRRAILAGIWIATFLGSLNTTLVATLIGSISSEYQSANQASWLGTAYLLATCTFTPLYGRLSNVLGRRGANQTAVFFAGLGVLCCGLSNSLPMLIAARFFGGIGGGGIFTTATIITSDMYTLRERSMTQGIAAIFNGAGMGLGGPLGGYISDRWGWRWAFLIQIPFFIVAFTLTGMNLHYVTPGKGKSTKEVLKRIDYLGSATLFSAVGSLLLFLSYKYNEEMSFSSKPVIISLCCGIGMFIMFVIAELFVAPEPVLAPFLLKQRVPVLVGMSNFMVSFCNFSVMYFFPMYFETVMLTSASTAGAHLLPNSLSMSCGSMFAGWVMAKTGRYKVLSGVFGIFPFVATIMMSRLSEDSGPFAQWFSIIPLGFGNAVVVQATLIALLAHVDRPTMPVATGFGQLFRGIGQVSGVAFSSAVFQSLLYDELSKRITGPDAASTISRIRHSSKLVARLEPTLKQYARDSYGIALRRVFFYAACATLTAYIIRMAIPDKNLDEEELPVRRSSKRHSIHRRSTGNLAAASLPVDIDSQRQPRMQSPERMSPNEMEDAIAGDEVNSDADTASTPTLQAQPIRRRLSTYSSTFGVEDLEDEMAGSARQ</sequence>
<feature type="compositionally biased region" description="Polar residues" evidence="6">
    <location>
        <begin position="595"/>
        <end position="606"/>
    </location>
</feature>
<feature type="transmembrane region" description="Helical" evidence="7">
    <location>
        <begin position="107"/>
        <end position="126"/>
    </location>
</feature>
<feature type="transmembrane region" description="Helical" evidence="7">
    <location>
        <begin position="193"/>
        <end position="215"/>
    </location>
</feature>
<dbReference type="GO" id="GO:0012505">
    <property type="term" value="C:endomembrane system"/>
    <property type="evidence" value="ECO:0007669"/>
    <property type="project" value="UniProtKB-SubCell"/>
</dbReference>
<evidence type="ECO:0000256" key="1">
    <source>
        <dbReference type="ARBA" id="ARBA00004127"/>
    </source>
</evidence>
<evidence type="ECO:0000256" key="7">
    <source>
        <dbReference type="SAM" id="Phobius"/>
    </source>
</evidence>
<dbReference type="GO" id="GO:0005886">
    <property type="term" value="C:plasma membrane"/>
    <property type="evidence" value="ECO:0007669"/>
    <property type="project" value="TreeGrafter"/>
</dbReference>
<feature type="transmembrane region" description="Helical" evidence="7">
    <location>
        <begin position="77"/>
        <end position="95"/>
    </location>
</feature>
<protein>
    <recommendedName>
        <fullName evidence="8">Major facilitator superfamily (MFS) profile domain-containing protein</fullName>
    </recommendedName>
</protein>
<dbReference type="GO" id="GO:0015174">
    <property type="term" value="F:basic amino acid transmembrane transporter activity"/>
    <property type="evidence" value="ECO:0007669"/>
    <property type="project" value="TreeGrafter"/>
</dbReference>
<dbReference type="Gene3D" id="1.20.1250.20">
    <property type="entry name" value="MFS general substrate transporter like domains"/>
    <property type="match status" value="1"/>
</dbReference>
<dbReference type="Gene3D" id="1.20.1720.10">
    <property type="entry name" value="Multidrug resistance protein D"/>
    <property type="match status" value="1"/>
</dbReference>
<feature type="region of interest" description="Disordered" evidence="6">
    <location>
        <begin position="558"/>
        <end position="635"/>
    </location>
</feature>
<dbReference type="PROSITE" id="PS50850">
    <property type="entry name" value="MFS"/>
    <property type="match status" value="1"/>
</dbReference>
<gene>
    <name evidence="9" type="ORF">M422DRAFT_217714</name>
</gene>
<dbReference type="OrthoDB" id="3437016at2759"/>
<evidence type="ECO:0000256" key="3">
    <source>
        <dbReference type="ARBA" id="ARBA00022692"/>
    </source>
</evidence>
<dbReference type="GO" id="GO:0000329">
    <property type="term" value="C:fungal-type vacuole membrane"/>
    <property type="evidence" value="ECO:0007669"/>
    <property type="project" value="TreeGrafter"/>
</dbReference>
<dbReference type="InterPro" id="IPR036259">
    <property type="entry name" value="MFS_trans_sf"/>
</dbReference>
<keyword evidence="5 7" id="KW-0472">Membrane</keyword>
<dbReference type="InterPro" id="IPR020846">
    <property type="entry name" value="MFS_dom"/>
</dbReference>
<dbReference type="Proteomes" id="UP000054279">
    <property type="component" value="Unassembled WGS sequence"/>
</dbReference>
<name>A0A0C9UD18_SPHS4</name>
<feature type="compositionally biased region" description="Acidic residues" evidence="6">
    <location>
        <begin position="582"/>
        <end position="594"/>
    </location>
</feature>
<feature type="transmembrane region" description="Helical" evidence="7">
    <location>
        <begin position="396"/>
        <end position="422"/>
    </location>
</feature>
<evidence type="ECO:0000259" key="8">
    <source>
        <dbReference type="PROSITE" id="PS50850"/>
    </source>
</evidence>
<keyword evidence="2" id="KW-0813">Transport</keyword>
<proteinExistence type="predicted"/>
<dbReference type="SUPFAM" id="SSF103473">
    <property type="entry name" value="MFS general substrate transporter"/>
    <property type="match status" value="1"/>
</dbReference>
<evidence type="ECO:0000256" key="6">
    <source>
        <dbReference type="SAM" id="MobiDB-lite"/>
    </source>
</evidence>
<organism evidence="9 10">
    <name type="scientific">Sphaerobolus stellatus (strain SS14)</name>
    <dbReference type="NCBI Taxonomy" id="990650"/>
    <lineage>
        <taxon>Eukaryota</taxon>
        <taxon>Fungi</taxon>
        <taxon>Dikarya</taxon>
        <taxon>Basidiomycota</taxon>
        <taxon>Agaricomycotina</taxon>
        <taxon>Agaricomycetes</taxon>
        <taxon>Phallomycetidae</taxon>
        <taxon>Geastrales</taxon>
        <taxon>Sphaerobolaceae</taxon>
        <taxon>Sphaerobolus</taxon>
    </lineage>
</organism>
<feature type="region of interest" description="Disordered" evidence="6">
    <location>
        <begin position="1"/>
        <end position="31"/>
    </location>
</feature>
<keyword evidence="3 7" id="KW-0812">Transmembrane</keyword>
<reference evidence="9 10" key="1">
    <citation type="submission" date="2014-06" db="EMBL/GenBank/DDBJ databases">
        <title>Evolutionary Origins and Diversification of the Mycorrhizal Mutualists.</title>
        <authorList>
            <consortium name="DOE Joint Genome Institute"/>
            <consortium name="Mycorrhizal Genomics Consortium"/>
            <person name="Kohler A."/>
            <person name="Kuo A."/>
            <person name="Nagy L.G."/>
            <person name="Floudas D."/>
            <person name="Copeland A."/>
            <person name="Barry K.W."/>
            <person name="Cichocki N."/>
            <person name="Veneault-Fourrey C."/>
            <person name="LaButti K."/>
            <person name="Lindquist E.A."/>
            <person name="Lipzen A."/>
            <person name="Lundell T."/>
            <person name="Morin E."/>
            <person name="Murat C."/>
            <person name="Riley R."/>
            <person name="Ohm R."/>
            <person name="Sun H."/>
            <person name="Tunlid A."/>
            <person name="Henrissat B."/>
            <person name="Grigoriev I.V."/>
            <person name="Hibbett D.S."/>
            <person name="Martin F."/>
        </authorList>
    </citation>
    <scope>NUCLEOTIDE SEQUENCE [LARGE SCALE GENOMIC DNA]</scope>
    <source>
        <strain evidence="9 10">SS14</strain>
    </source>
</reference>
<feature type="transmembrane region" description="Helical" evidence="7">
    <location>
        <begin position="164"/>
        <end position="187"/>
    </location>
</feature>
<feature type="transmembrane region" description="Helical" evidence="7">
    <location>
        <begin position="235"/>
        <end position="254"/>
    </location>
</feature>
<feature type="transmembrane region" description="Helical" evidence="7">
    <location>
        <begin position="41"/>
        <end position="65"/>
    </location>
</feature>